<feature type="region of interest" description="Disordered" evidence="1">
    <location>
        <begin position="236"/>
        <end position="272"/>
    </location>
</feature>
<keyword evidence="4" id="KW-1185">Reference proteome</keyword>
<name>A0ABZ1I5E2_9PSEU</name>
<gene>
    <name evidence="3" type="ORF">VSH64_42970</name>
</gene>
<reference evidence="3 4" key="1">
    <citation type="journal article" date="2015" name="Int. J. Syst. Evol. Microbiol.">
        <title>Amycolatopsis rhabdoformis sp. nov., an actinomycete isolated from a tropical forest soil.</title>
        <authorList>
            <person name="Souza W.R."/>
            <person name="Silva R.E."/>
            <person name="Goodfellow M."/>
            <person name="Busarakam K."/>
            <person name="Figueiro F.S."/>
            <person name="Ferreira D."/>
            <person name="Rodrigues-Filho E."/>
            <person name="Moraes L.A.B."/>
            <person name="Zucchi T.D."/>
        </authorList>
    </citation>
    <scope>NUCLEOTIDE SEQUENCE [LARGE SCALE GENOMIC DNA]</scope>
    <source>
        <strain evidence="3 4">NCIMB 14900</strain>
    </source>
</reference>
<evidence type="ECO:0000313" key="3">
    <source>
        <dbReference type="EMBL" id="WSE29495.1"/>
    </source>
</evidence>
<evidence type="ECO:0008006" key="5">
    <source>
        <dbReference type="Google" id="ProtNLM"/>
    </source>
</evidence>
<dbReference type="EMBL" id="CP142149">
    <property type="protein sequence ID" value="WSE29495.1"/>
    <property type="molecule type" value="Genomic_DNA"/>
</dbReference>
<feature type="signal peptide" evidence="2">
    <location>
        <begin position="1"/>
        <end position="30"/>
    </location>
</feature>
<sequence length="305" mass="30813">MRFPFGPVVVALAAALVLGACSSAAVPAPAATQAPSPLTAVAALGDFTTLDYCSLLDVSRLRGATADDPDSSFTDCRADYVRSGRPHTVSVGPLAAEADPNVKPYQYSGPLPDGVAVQQAGFTPDTTCSRVVTFADGIRLNVAVSDTEGPSAADDRCTDADAVVGGVLATATGGKVRHRQFPDRSWGRVDPCALLNVHELDAISGAGTQPSAGLSGHSCIRGTVSVEFSVQKQAPAGASETLGGRTARQSTDGAFCRLTTSQPSPDTPGRGEQAVVSVVDTSGSGGAAACPAATQVATLVFAKIP</sequence>
<dbReference type="Proteomes" id="UP001330812">
    <property type="component" value="Chromosome"/>
</dbReference>
<proteinExistence type="predicted"/>
<evidence type="ECO:0000256" key="2">
    <source>
        <dbReference type="SAM" id="SignalP"/>
    </source>
</evidence>
<keyword evidence="2" id="KW-0732">Signal</keyword>
<dbReference type="RefSeq" id="WP_326568457.1">
    <property type="nucleotide sequence ID" value="NZ_CP142149.1"/>
</dbReference>
<feature type="compositionally biased region" description="Polar residues" evidence="1">
    <location>
        <begin position="247"/>
        <end position="264"/>
    </location>
</feature>
<protein>
    <recommendedName>
        <fullName evidence="5">DUF3558 domain-containing protein</fullName>
    </recommendedName>
</protein>
<evidence type="ECO:0000313" key="4">
    <source>
        <dbReference type="Proteomes" id="UP001330812"/>
    </source>
</evidence>
<evidence type="ECO:0000256" key="1">
    <source>
        <dbReference type="SAM" id="MobiDB-lite"/>
    </source>
</evidence>
<organism evidence="3 4">
    <name type="scientific">Amycolatopsis rhabdoformis</name>
    <dbReference type="NCBI Taxonomy" id="1448059"/>
    <lineage>
        <taxon>Bacteria</taxon>
        <taxon>Bacillati</taxon>
        <taxon>Actinomycetota</taxon>
        <taxon>Actinomycetes</taxon>
        <taxon>Pseudonocardiales</taxon>
        <taxon>Pseudonocardiaceae</taxon>
        <taxon>Amycolatopsis</taxon>
    </lineage>
</organism>
<dbReference type="PROSITE" id="PS51257">
    <property type="entry name" value="PROKAR_LIPOPROTEIN"/>
    <property type="match status" value="1"/>
</dbReference>
<feature type="chain" id="PRO_5047235704" description="DUF3558 domain-containing protein" evidence="2">
    <location>
        <begin position="31"/>
        <end position="305"/>
    </location>
</feature>
<accession>A0ABZ1I5E2</accession>